<evidence type="ECO:0000256" key="2">
    <source>
        <dbReference type="ARBA" id="ARBA00023315"/>
    </source>
</evidence>
<proteinExistence type="predicted"/>
<dbReference type="Gene3D" id="3.40.47.10">
    <property type="match status" value="1"/>
</dbReference>
<name>A0ABX8QX93_9ACTN</name>
<dbReference type="InterPro" id="IPR014031">
    <property type="entry name" value="Ketoacyl_synth_C"/>
</dbReference>
<dbReference type="PANTHER" id="PTHR11712:SF322">
    <property type="entry name" value="POLYKETIDE BETA-KETOACYL SYNTHASE 2-RELATED"/>
    <property type="match status" value="1"/>
</dbReference>
<gene>
    <name evidence="4" type="ORF">AGRA3207_004547</name>
</gene>
<sequence>MRVAIERALADAGLAPGDIDVVFADGAGVPALDGAEAAALREVFGPFGVPVTVPKAAYGRAGAAGGPLDVAAALLAFRDSFIPPTVNTTDVPGAYGLDLAREGRRAALRAALVLARGHGGFNSALVLTHPNR</sequence>
<dbReference type="EMBL" id="CP059572">
    <property type="protein sequence ID" value="QXJ23400.1"/>
    <property type="molecule type" value="Genomic_DNA"/>
</dbReference>
<keyword evidence="1" id="KW-0808">Transferase</keyword>
<evidence type="ECO:0000313" key="4">
    <source>
        <dbReference type="EMBL" id="QXJ23400.1"/>
    </source>
</evidence>
<feature type="domain" description="Ketosynthase family 3 (KS3)" evidence="3">
    <location>
        <begin position="1"/>
        <end position="129"/>
    </location>
</feature>
<accession>A0ABX8QX93</accession>
<organism evidence="4 5">
    <name type="scientific">Actinomadura graeca</name>
    <dbReference type="NCBI Taxonomy" id="2750812"/>
    <lineage>
        <taxon>Bacteria</taxon>
        <taxon>Bacillati</taxon>
        <taxon>Actinomycetota</taxon>
        <taxon>Actinomycetes</taxon>
        <taxon>Streptosporangiales</taxon>
        <taxon>Thermomonosporaceae</taxon>
        <taxon>Actinomadura</taxon>
    </lineage>
</organism>
<keyword evidence="2" id="KW-0012">Acyltransferase</keyword>
<dbReference type="SUPFAM" id="SSF53901">
    <property type="entry name" value="Thiolase-like"/>
    <property type="match status" value="1"/>
</dbReference>
<protein>
    <recommendedName>
        <fullName evidence="3">Ketosynthase family 3 (KS3) domain-containing protein</fullName>
    </recommendedName>
</protein>
<dbReference type="PROSITE" id="PS52004">
    <property type="entry name" value="KS3_2"/>
    <property type="match status" value="1"/>
</dbReference>
<evidence type="ECO:0000259" key="3">
    <source>
        <dbReference type="PROSITE" id="PS52004"/>
    </source>
</evidence>
<keyword evidence="5" id="KW-1185">Reference proteome</keyword>
<dbReference type="InterPro" id="IPR000794">
    <property type="entry name" value="Beta-ketoacyl_synthase"/>
</dbReference>
<dbReference type="InterPro" id="IPR016039">
    <property type="entry name" value="Thiolase-like"/>
</dbReference>
<dbReference type="InterPro" id="IPR020841">
    <property type="entry name" value="PKS_Beta-ketoAc_synthase_dom"/>
</dbReference>
<evidence type="ECO:0000256" key="1">
    <source>
        <dbReference type="ARBA" id="ARBA00022679"/>
    </source>
</evidence>
<dbReference type="Proteomes" id="UP001049518">
    <property type="component" value="Chromosome"/>
</dbReference>
<evidence type="ECO:0000313" key="5">
    <source>
        <dbReference type="Proteomes" id="UP001049518"/>
    </source>
</evidence>
<dbReference type="PANTHER" id="PTHR11712">
    <property type="entry name" value="POLYKETIDE SYNTHASE-RELATED"/>
    <property type="match status" value="1"/>
</dbReference>
<dbReference type="Pfam" id="PF02801">
    <property type="entry name" value="Ketoacyl-synt_C"/>
    <property type="match status" value="1"/>
</dbReference>
<dbReference type="RefSeq" id="WP_231329088.1">
    <property type="nucleotide sequence ID" value="NZ_CP059572.1"/>
</dbReference>
<reference evidence="4" key="1">
    <citation type="submission" date="2020-07" db="EMBL/GenBank/DDBJ databases">
        <authorList>
            <person name="Tarantini F.S."/>
            <person name="Hong K.W."/>
            <person name="Chan K.G."/>
        </authorList>
    </citation>
    <scope>NUCLEOTIDE SEQUENCE</scope>
    <source>
        <strain evidence="4">32-07</strain>
    </source>
</reference>